<organism evidence="2 3">
    <name type="scientific">Nocardia vinacea</name>
    <dbReference type="NCBI Taxonomy" id="96468"/>
    <lineage>
        <taxon>Bacteria</taxon>
        <taxon>Bacillati</taxon>
        <taxon>Actinomycetota</taxon>
        <taxon>Actinomycetes</taxon>
        <taxon>Mycobacteriales</taxon>
        <taxon>Nocardiaceae</taxon>
        <taxon>Nocardia</taxon>
    </lineage>
</organism>
<gene>
    <name evidence="2" type="ORF">OG563_18835</name>
</gene>
<name>A0ABZ1Z6J6_9NOCA</name>
<protein>
    <recommendedName>
        <fullName evidence="4">Glycerophosphoryl diester phosphodiesterase membrane domain-containing protein</fullName>
    </recommendedName>
</protein>
<evidence type="ECO:0000256" key="1">
    <source>
        <dbReference type="SAM" id="Phobius"/>
    </source>
</evidence>
<evidence type="ECO:0008006" key="4">
    <source>
        <dbReference type="Google" id="ProtNLM"/>
    </source>
</evidence>
<feature type="transmembrane region" description="Helical" evidence="1">
    <location>
        <begin position="227"/>
        <end position="251"/>
    </location>
</feature>
<accession>A0ABZ1Z6J6</accession>
<keyword evidence="1" id="KW-1133">Transmembrane helix</keyword>
<sequence length="273" mass="28928">MPTSPGTTVPIRPLSFRELLDEPFALIQANVVVLAGTTAIGLVLAELLVVATTGGISYLTEGSDAGTAWAAILSTAAAAWLLRFLLRGMTVALGLATVAGSPIGWRTSLGRVGAVAGPLLAFHVLFTLVGIGVLIVGSLLIITYPFALIWLGYLRAGRFVAVPVIFVERTTHAGAVARSKLLVQGAQSSITGLWFACRALVVLVAVPLLGIPWYLSDFTGTHRWQVIVLLSTSALLIIAFGEVVESATRVVSYVDRRCRREGLDIRVPGTDKR</sequence>
<dbReference type="RefSeq" id="WP_329414832.1">
    <property type="nucleotide sequence ID" value="NZ_CP109441.1"/>
</dbReference>
<dbReference type="EMBL" id="CP109441">
    <property type="protein sequence ID" value="WUV50065.1"/>
    <property type="molecule type" value="Genomic_DNA"/>
</dbReference>
<evidence type="ECO:0000313" key="2">
    <source>
        <dbReference type="EMBL" id="WUV50065.1"/>
    </source>
</evidence>
<feature type="transmembrane region" description="Helical" evidence="1">
    <location>
        <begin position="65"/>
        <end position="82"/>
    </location>
</feature>
<keyword evidence="1" id="KW-0812">Transmembrane</keyword>
<keyword evidence="3" id="KW-1185">Reference proteome</keyword>
<keyword evidence="1" id="KW-0472">Membrane</keyword>
<evidence type="ECO:0000313" key="3">
    <source>
        <dbReference type="Proteomes" id="UP001432062"/>
    </source>
</evidence>
<reference evidence="2" key="1">
    <citation type="submission" date="2022-10" db="EMBL/GenBank/DDBJ databases">
        <title>The complete genomes of actinobacterial strains from the NBC collection.</title>
        <authorList>
            <person name="Joergensen T.S."/>
            <person name="Alvarez Arevalo M."/>
            <person name="Sterndorff E.B."/>
            <person name="Faurdal D."/>
            <person name="Vuksanovic O."/>
            <person name="Mourched A.-S."/>
            <person name="Charusanti P."/>
            <person name="Shaw S."/>
            <person name="Blin K."/>
            <person name="Weber T."/>
        </authorList>
    </citation>
    <scope>NUCLEOTIDE SEQUENCE</scope>
    <source>
        <strain evidence="2">NBC_01482</strain>
    </source>
</reference>
<proteinExistence type="predicted"/>
<feature type="transmembrane region" description="Helical" evidence="1">
    <location>
        <begin position="193"/>
        <end position="215"/>
    </location>
</feature>
<dbReference type="Proteomes" id="UP001432062">
    <property type="component" value="Chromosome"/>
</dbReference>
<feature type="transmembrane region" description="Helical" evidence="1">
    <location>
        <begin position="24"/>
        <end position="45"/>
    </location>
</feature>
<feature type="transmembrane region" description="Helical" evidence="1">
    <location>
        <begin position="125"/>
        <end position="151"/>
    </location>
</feature>